<evidence type="ECO:0000313" key="9">
    <source>
        <dbReference type="Proteomes" id="UP000295830"/>
    </source>
</evidence>
<evidence type="ECO:0000313" key="8">
    <source>
        <dbReference type="EMBL" id="TDT37758.1"/>
    </source>
</evidence>
<keyword evidence="4" id="KW-0378">Hydrolase</keyword>
<dbReference type="Proteomes" id="UP000295830">
    <property type="component" value="Unassembled WGS sequence"/>
</dbReference>
<keyword evidence="9" id="KW-1185">Reference proteome</keyword>
<dbReference type="SUPFAM" id="SSF54001">
    <property type="entry name" value="Cysteine proteinases"/>
    <property type="match status" value="1"/>
</dbReference>
<evidence type="ECO:0000256" key="1">
    <source>
        <dbReference type="ARBA" id="ARBA00007074"/>
    </source>
</evidence>
<evidence type="ECO:0000256" key="4">
    <source>
        <dbReference type="ARBA" id="ARBA00022801"/>
    </source>
</evidence>
<dbReference type="AlphaFoldDB" id="A0A4V3EPH8"/>
<feature type="chain" id="PRO_5020282933" evidence="6">
    <location>
        <begin position="20"/>
        <end position="166"/>
    </location>
</feature>
<evidence type="ECO:0000256" key="6">
    <source>
        <dbReference type="SAM" id="SignalP"/>
    </source>
</evidence>
<dbReference type="InterPro" id="IPR000064">
    <property type="entry name" value="NLP_P60_dom"/>
</dbReference>
<dbReference type="PROSITE" id="PS51935">
    <property type="entry name" value="NLPC_P60"/>
    <property type="match status" value="1"/>
</dbReference>
<keyword evidence="5" id="KW-0788">Thiol protease</keyword>
<comment type="similarity">
    <text evidence="1">Belongs to the peptidase C40 family.</text>
</comment>
<dbReference type="EMBL" id="SOAX01000007">
    <property type="protein sequence ID" value="TDT37758.1"/>
    <property type="molecule type" value="Genomic_DNA"/>
</dbReference>
<evidence type="ECO:0000256" key="5">
    <source>
        <dbReference type="ARBA" id="ARBA00022807"/>
    </source>
</evidence>
<sequence>MIARHLFCCFMLIGLVGCASTGGSLQEPVSVTTREDAVNLSNSGAVRNVLLEQYSEWQGTPHRMGGTTRSGIDCSGLVHRVFRSHLGHELPRTTKQQVRVGEPVGRDQLRPGDLVFFKTGYKTRHVGIYTGESQFLHASSSQGVSMSDLDNRYWEANYWQSRRVGQ</sequence>
<dbReference type="Pfam" id="PF00877">
    <property type="entry name" value="NLPC_P60"/>
    <property type="match status" value="1"/>
</dbReference>
<dbReference type="InterPro" id="IPR052062">
    <property type="entry name" value="Murein_DD/LD_carboxypeptidase"/>
</dbReference>
<dbReference type="PROSITE" id="PS51257">
    <property type="entry name" value="PROKAR_LIPOPROTEIN"/>
    <property type="match status" value="1"/>
</dbReference>
<name>A0A4V3EPH8_9GAMM</name>
<keyword evidence="3 6" id="KW-0732">Signal</keyword>
<keyword evidence="8" id="KW-0449">Lipoprotein</keyword>
<dbReference type="InterPro" id="IPR038765">
    <property type="entry name" value="Papain-like_cys_pep_sf"/>
</dbReference>
<protein>
    <submittedName>
        <fullName evidence="8">Lipoprotein Spr</fullName>
    </submittedName>
</protein>
<keyword evidence="2" id="KW-0645">Protease</keyword>
<evidence type="ECO:0000256" key="3">
    <source>
        <dbReference type="ARBA" id="ARBA00022729"/>
    </source>
</evidence>
<accession>A0A4V3EPH8</accession>
<evidence type="ECO:0000256" key="2">
    <source>
        <dbReference type="ARBA" id="ARBA00022670"/>
    </source>
</evidence>
<feature type="signal peptide" evidence="6">
    <location>
        <begin position="1"/>
        <end position="19"/>
    </location>
</feature>
<evidence type="ECO:0000259" key="7">
    <source>
        <dbReference type="PROSITE" id="PS51935"/>
    </source>
</evidence>
<dbReference type="GO" id="GO:0008234">
    <property type="term" value="F:cysteine-type peptidase activity"/>
    <property type="evidence" value="ECO:0007669"/>
    <property type="project" value="UniProtKB-KW"/>
</dbReference>
<dbReference type="PANTHER" id="PTHR47360">
    <property type="entry name" value="MUREIN DD-ENDOPEPTIDASE MEPS/MUREIN LD-CARBOXYPEPTIDASE"/>
    <property type="match status" value="1"/>
</dbReference>
<dbReference type="PANTHER" id="PTHR47360:SF1">
    <property type="entry name" value="ENDOPEPTIDASE NLPC-RELATED"/>
    <property type="match status" value="1"/>
</dbReference>
<gene>
    <name evidence="8" type="ORF">DES49_2718</name>
</gene>
<organism evidence="8 9">
    <name type="scientific">Halospina denitrificans</name>
    <dbReference type="NCBI Taxonomy" id="332522"/>
    <lineage>
        <taxon>Bacteria</taxon>
        <taxon>Pseudomonadati</taxon>
        <taxon>Pseudomonadota</taxon>
        <taxon>Gammaproteobacteria</taxon>
        <taxon>Halospina</taxon>
    </lineage>
</organism>
<dbReference type="RefSeq" id="WP_243865052.1">
    <property type="nucleotide sequence ID" value="NZ_SOAX01000007.1"/>
</dbReference>
<reference evidence="8 9" key="1">
    <citation type="submission" date="2019-03" db="EMBL/GenBank/DDBJ databases">
        <title>Genomic Encyclopedia of Type Strains, Phase IV (KMG-IV): sequencing the most valuable type-strain genomes for metagenomic binning, comparative biology and taxonomic classification.</title>
        <authorList>
            <person name="Goeker M."/>
        </authorList>
    </citation>
    <scope>NUCLEOTIDE SEQUENCE [LARGE SCALE GENOMIC DNA]</scope>
    <source>
        <strain evidence="8 9">DSM 15505</strain>
    </source>
</reference>
<comment type="caution">
    <text evidence="8">The sequence shown here is derived from an EMBL/GenBank/DDBJ whole genome shotgun (WGS) entry which is preliminary data.</text>
</comment>
<dbReference type="Gene3D" id="3.90.1720.10">
    <property type="entry name" value="endopeptidase domain like (from Nostoc punctiforme)"/>
    <property type="match status" value="1"/>
</dbReference>
<feature type="domain" description="NlpC/P60" evidence="7">
    <location>
        <begin position="44"/>
        <end position="165"/>
    </location>
</feature>
<proteinExistence type="inferred from homology"/>
<dbReference type="GO" id="GO:0006508">
    <property type="term" value="P:proteolysis"/>
    <property type="evidence" value="ECO:0007669"/>
    <property type="project" value="UniProtKB-KW"/>
</dbReference>